<name>A0A4Y9YWD2_9AGAM</name>
<dbReference type="InterPro" id="IPR006861">
    <property type="entry name" value="HABP4_PAIRBP1-bd"/>
</dbReference>
<dbReference type="AlphaFoldDB" id="A0A4Y9YWD2"/>
<gene>
    <name evidence="3" type="ORF">EVG20_g4571</name>
</gene>
<evidence type="ECO:0000259" key="2">
    <source>
        <dbReference type="Pfam" id="PF04774"/>
    </source>
</evidence>
<evidence type="ECO:0000313" key="4">
    <source>
        <dbReference type="Proteomes" id="UP000298327"/>
    </source>
</evidence>
<accession>A0A4Y9YWD2</accession>
<keyword evidence="4" id="KW-1185">Reference proteome</keyword>
<protein>
    <recommendedName>
        <fullName evidence="2">Hyaluronan/mRNA-binding protein domain-containing protein</fullName>
    </recommendedName>
</protein>
<feature type="region of interest" description="Disordered" evidence="1">
    <location>
        <begin position="113"/>
        <end position="134"/>
    </location>
</feature>
<dbReference type="Proteomes" id="UP000298327">
    <property type="component" value="Unassembled WGS sequence"/>
</dbReference>
<proteinExistence type="predicted"/>
<dbReference type="OrthoDB" id="2562681at2759"/>
<dbReference type="STRING" id="205917.A0A4Y9YWD2"/>
<feature type="compositionally biased region" description="Basic and acidic residues" evidence="1">
    <location>
        <begin position="1"/>
        <end position="22"/>
    </location>
</feature>
<feature type="compositionally biased region" description="Basic and acidic residues" evidence="1">
    <location>
        <begin position="71"/>
        <end position="92"/>
    </location>
</feature>
<feature type="domain" description="Hyaluronan/mRNA-binding protein" evidence="2">
    <location>
        <begin position="24"/>
        <end position="94"/>
    </location>
</feature>
<feature type="region of interest" description="Disordered" evidence="1">
    <location>
        <begin position="1"/>
        <end position="96"/>
    </location>
</feature>
<dbReference type="Pfam" id="PF04774">
    <property type="entry name" value="HABP4_PAI-RBP1"/>
    <property type="match status" value="1"/>
</dbReference>
<sequence>MTRTERATSPRALLKDRSEAKNGMDASIRKGGAGAHNWGSLDDEARLEDEADLDEEQAFQEDNSRPADTGATKRPDVERKNSITDEDREKALNVRKNALKGNNVDLSAIARTSMAVSSSPPKEAPIATGTSSPQ</sequence>
<dbReference type="EMBL" id="SEOQ01000240">
    <property type="protein sequence ID" value="TFY66522.1"/>
    <property type="molecule type" value="Genomic_DNA"/>
</dbReference>
<evidence type="ECO:0000256" key="1">
    <source>
        <dbReference type="SAM" id="MobiDB-lite"/>
    </source>
</evidence>
<organism evidence="3 4">
    <name type="scientific">Dentipellis fragilis</name>
    <dbReference type="NCBI Taxonomy" id="205917"/>
    <lineage>
        <taxon>Eukaryota</taxon>
        <taxon>Fungi</taxon>
        <taxon>Dikarya</taxon>
        <taxon>Basidiomycota</taxon>
        <taxon>Agaricomycotina</taxon>
        <taxon>Agaricomycetes</taxon>
        <taxon>Russulales</taxon>
        <taxon>Hericiaceae</taxon>
        <taxon>Dentipellis</taxon>
    </lineage>
</organism>
<feature type="compositionally biased region" description="Acidic residues" evidence="1">
    <location>
        <begin position="41"/>
        <end position="59"/>
    </location>
</feature>
<comment type="caution">
    <text evidence="3">The sequence shown here is derived from an EMBL/GenBank/DDBJ whole genome shotgun (WGS) entry which is preliminary data.</text>
</comment>
<evidence type="ECO:0000313" key="3">
    <source>
        <dbReference type="EMBL" id="TFY66522.1"/>
    </source>
</evidence>
<reference evidence="3 4" key="1">
    <citation type="submission" date="2019-02" db="EMBL/GenBank/DDBJ databases">
        <title>Genome sequencing of the rare red list fungi Dentipellis fragilis.</title>
        <authorList>
            <person name="Buettner E."/>
            <person name="Kellner H."/>
        </authorList>
    </citation>
    <scope>NUCLEOTIDE SEQUENCE [LARGE SCALE GENOMIC DNA]</scope>
    <source>
        <strain evidence="3 4">DSM 105465</strain>
    </source>
</reference>